<sequence>MRRIVITSVAVLAVVLGIGSAVVATGGDSIVTKARVERSLPQVFSNIYLQQADLLGHTGLTAASLDATAMCDKGGPDHPDVGPGGDWICLMSWTDPNVPMPPEGYGKFELNIHSNGCYTASGSSKLLGYQTITDAKGDEVYNPAYEFDGCFDPNGDDAPTGHSFESVLSVLSTSVKPDPHGAATIQIGCGTGDGGCSGTVTATAGGKALGTVPFAMQEERTGELAFPTAFPAGTKEVTFTVEEDKGFGPTGPVTLPVLGG</sequence>
<dbReference type="EMBL" id="BAABAH010000011">
    <property type="protein sequence ID" value="GAA3826748.1"/>
    <property type="molecule type" value="Genomic_DNA"/>
</dbReference>
<gene>
    <name evidence="1" type="ORF">GCM10022242_30060</name>
</gene>
<dbReference type="RefSeq" id="WP_344776862.1">
    <property type="nucleotide sequence ID" value="NZ_BAABAH010000011.1"/>
</dbReference>
<proteinExistence type="predicted"/>
<evidence type="ECO:0008006" key="3">
    <source>
        <dbReference type="Google" id="ProtNLM"/>
    </source>
</evidence>
<dbReference type="Proteomes" id="UP001501821">
    <property type="component" value="Unassembled WGS sequence"/>
</dbReference>
<evidence type="ECO:0000313" key="1">
    <source>
        <dbReference type="EMBL" id="GAA3826748.1"/>
    </source>
</evidence>
<accession>A0ABP7IUL1</accession>
<keyword evidence="2" id="KW-1185">Reference proteome</keyword>
<reference evidence="2" key="1">
    <citation type="journal article" date="2019" name="Int. J. Syst. Evol. Microbiol.">
        <title>The Global Catalogue of Microorganisms (GCM) 10K type strain sequencing project: providing services to taxonomists for standard genome sequencing and annotation.</title>
        <authorList>
            <consortium name="The Broad Institute Genomics Platform"/>
            <consortium name="The Broad Institute Genome Sequencing Center for Infectious Disease"/>
            <person name="Wu L."/>
            <person name="Ma J."/>
        </authorList>
    </citation>
    <scope>NUCLEOTIDE SEQUENCE [LARGE SCALE GENOMIC DNA]</scope>
    <source>
        <strain evidence="2">JCM 16953</strain>
    </source>
</reference>
<comment type="caution">
    <text evidence="1">The sequence shown here is derived from an EMBL/GenBank/DDBJ whole genome shotgun (WGS) entry which is preliminary data.</text>
</comment>
<name>A0ABP7IUL1_9ACTN</name>
<organism evidence="1 2">
    <name type="scientific">Nocardioides panacisoli</name>
    <dbReference type="NCBI Taxonomy" id="627624"/>
    <lineage>
        <taxon>Bacteria</taxon>
        <taxon>Bacillati</taxon>
        <taxon>Actinomycetota</taxon>
        <taxon>Actinomycetes</taxon>
        <taxon>Propionibacteriales</taxon>
        <taxon>Nocardioidaceae</taxon>
        <taxon>Nocardioides</taxon>
    </lineage>
</organism>
<evidence type="ECO:0000313" key="2">
    <source>
        <dbReference type="Proteomes" id="UP001501821"/>
    </source>
</evidence>
<protein>
    <recommendedName>
        <fullName evidence="3">Ig-like domain repeat protein</fullName>
    </recommendedName>
</protein>